<evidence type="ECO:0000259" key="2">
    <source>
        <dbReference type="PROSITE" id="PS50888"/>
    </source>
</evidence>
<dbReference type="Gene3D" id="4.10.280.10">
    <property type="entry name" value="Helix-loop-helix DNA-binding domain"/>
    <property type="match status" value="1"/>
</dbReference>
<name>A0A8E0VEL7_9TREM</name>
<dbReference type="GO" id="GO:0000977">
    <property type="term" value="F:RNA polymerase II transcription regulatory region sequence-specific DNA binding"/>
    <property type="evidence" value="ECO:0007669"/>
    <property type="project" value="TreeGrafter"/>
</dbReference>
<dbReference type="InterPro" id="IPR011598">
    <property type="entry name" value="bHLH_dom"/>
</dbReference>
<dbReference type="CDD" id="cd11390">
    <property type="entry name" value="bHLH_TS"/>
    <property type="match status" value="1"/>
</dbReference>
<dbReference type="EMBL" id="LUCM01008036">
    <property type="protein sequence ID" value="KAA0189062.1"/>
    <property type="molecule type" value="Genomic_DNA"/>
</dbReference>
<reference evidence="3" key="1">
    <citation type="submission" date="2019-05" db="EMBL/GenBank/DDBJ databases">
        <title>Annotation for the trematode Fasciolopsis buski.</title>
        <authorList>
            <person name="Choi Y.-J."/>
        </authorList>
    </citation>
    <scope>NUCLEOTIDE SEQUENCE</scope>
    <source>
        <strain evidence="3">HT</strain>
        <tissue evidence="3">Whole worm</tissue>
    </source>
</reference>
<sequence length="334" mass="37911">MEHLPRQTCLEAAIGDIINRSGCLTTDSDISTECCLIQQQYTYQKPITEPNSLPEPNYRFIQSGGNDEPKESVRQFLEPKFPNPDCSWYSPDKSYPTNDTWLYETLYSNSKCGGSSQSIRNQTYFEPETERFTLVPFQHTGPACGNDSGISQTENTYSSHRGTEFSYSHCANYNLPDSGQVSGRELVYSTPLRQKDAEREIRAYGSFASPTRSDAVYKIYVDRPSSDRLPSRKQHQRVQDKIRTRALNVAFGQLRSCLPEIPKDTKLTKIRTLRTAITYIRQLMTVLEGENCSAFPGSSLKTPPSSNRMELRKSSPLDSSEVRDSGYDSLFEKY</sequence>
<dbReference type="SUPFAM" id="SSF47459">
    <property type="entry name" value="HLH, helix-loop-helix DNA-binding domain"/>
    <property type="match status" value="1"/>
</dbReference>
<dbReference type="Pfam" id="PF00010">
    <property type="entry name" value="HLH"/>
    <property type="match status" value="1"/>
</dbReference>
<dbReference type="GO" id="GO:0000981">
    <property type="term" value="F:DNA-binding transcription factor activity, RNA polymerase II-specific"/>
    <property type="evidence" value="ECO:0007669"/>
    <property type="project" value="TreeGrafter"/>
</dbReference>
<evidence type="ECO:0000313" key="4">
    <source>
        <dbReference type="Proteomes" id="UP000728185"/>
    </source>
</evidence>
<feature type="compositionally biased region" description="Polar residues" evidence="1">
    <location>
        <begin position="299"/>
        <end position="308"/>
    </location>
</feature>
<dbReference type="PANTHER" id="PTHR23349">
    <property type="entry name" value="BASIC HELIX-LOOP-HELIX TRANSCRIPTION FACTOR, TWIST"/>
    <property type="match status" value="1"/>
</dbReference>
<feature type="compositionally biased region" description="Basic and acidic residues" evidence="1">
    <location>
        <begin position="309"/>
        <end position="334"/>
    </location>
</feature>
<proteinExistence type="predicted"/>
<dbReference type="Proteomes" id="UP000728185">
    <property type="component" value="Unassembled WGS sequence"/>
</dbReference>
<keyword evidence="4" id="KW-1185">Reference proteome</keyword>
<dbReference type="PANTHER" id="PTHR23349:SF111">
    <property type="entry name" value="BHLH DOMAIN-CONTAINING PROTEIN"/>
    <property type="match status" value="1"/>
</dbReference>
<evidence type="ECO:0000256" key="1">
    <source>
        <dbReference type="SAM" id="MobiDB-lite"/>
    </source>
</evidence>
<dbReference type="InterPro" id="IPR036638">
    <property type="entry name" value="HLH_DNA-bd_sf"/>
</dbReference>
<evidence type="ECO:0000313" key="3">
    <source>
        <dbReference type="EMBL" id="KAA0189062.1"/>
    </source>
</evidence>
<gene>
    <name evidence="3" type="ORF">FBUS_04405</name>
</gene>
<dbReference type="PROSITE" id="PS50888">
    <property type="entry name" value="BHLH"/>
    <property type="match status" value="1"/>
</dbReference>
<feature type="region of interest" description="Disordered" evidence="1">
    <location>
        <begin position="294"/>
        <end position="334"/>
    </location>
</feature>
<dbReference type="InterPro" id="IPR050283">
    <property type="entry name" value="E-box_TF_Regulators"/>
</dbReference>
<comment type="caution">
    <text evidence="3">The sequence shown here is derived from an EMBL/GenBank/DDBJ whole genome shotgun (WGS) entry which is preliminary data.</text>
</comment>
<accession>A0A8E0VEL7</accession>
<feature type="domain" description="BHLH" evidence="2">
    <location>
        <begin position="231"/>
        <end position="283"/>
    </location>
</feature>
<dbReference type="OrthoDB" id="6233288at2759"/>
<dbReference type="SMART" id="SM00353">
    <property type="entry name" value="HLH"/>
    <property type="match status" value="1"/>
</dbReference>
<dbReference type="GO" id="GO:0032502">
    <property type="term" value="P:developmental process"/>
    <property type="evidence" value="ECO:0007669"/>
    <property type="project" value="TreeGrafter"/>
</dbReference>
<organism evidence="3 4">
    <name type="scientific">Fasciolopsis buskii</name>
    <dbReference type="NCBI Taxonomy" id="27845"/>
    <lineage>
        <taxon>Eukaryota</taxon>
        <taxon>Metazoa</taxon>
        <taxon>Spiralia</taxon>
        <taxon>Lophotrochozoa</taxon>
        <taxon>Platyhelminthes</taxon>
        <taxon>Trematoda</taxon>
        <taxon>Digenea</taxon>
        <taxon>Plagiorchiida</taxon>
        <taxon>Echinostomata</taxon>
        <taxon>Echinostomatoidea</taxon>
        <taxon>Fasciolidae</taxon>
        <taxon>Fasciolopsis</taxon>
    </lineage>
</organism>
<protein>
    <recommendedName>
        <fullName evidence="2">BHLH domain-containing protein</fullName>
    </recommendedName>
</protein>
<dbReference type="AlphaFoldDB" id="A0A8E0VEL7"/>
<dbReference type="GO" id="GO:0046983">
    <property type="term" value="F:protein dimerization activity"/>
    <property type="evidence" value="ECO:0007669"/>
    <property type="project" value="InterPro"/>
</dbReference>